<keyword evidence="2" id="KW-1185">Reference proteome</keyword>
<dbReference type="GeneID" id="26623494"/>
<dbReference type="RefSeq" id="YP_009196269.1">
    <property type="nucleotide sequence ID" value="NC_028770.1"/>
</dbReference>
<name>A0A0S0MX35_BPPAM</name>
<dbReference type="EMBL" id="JQ067087">
    <property type="protein sequence ID" value="ALH23690.1"/>
    <property type="molecule type" value="Genomic_DNA"/>
</dbReference>
<proteinExistence type="predicted"/>
<organism evidence="1 2">
    <name type="scientific">Pseudomonas phage PaMx11</name>
    <dbReference type="NCBI Taxonomy" id="1175657"/>
    <lineage>
        <taxon>Viruses</taxon>
        <taxon>Duplodnaviria</taxon>
        <taxon>Heunggongvirae</taxon>
        <taxon>Uroviricota</taxon>
        <taxon>Caudoviricetes</taxon>
        <taxon>Mesyanzhinovviridae</taxon>
        <taxon>Bradleyvirinae</taxon>
        <taxon>Abidjanvirus</taxon>
        <taxon>Abidjanvirus PaMx11</taxon>
        <taxon>Pseudomonas virus PaMx11</taxon>
    </lineage>
</organism>
<gene>
    <name evidence="1" type="ORF">PaMx11_16</name>
</gene>
<sequence length="151" mass="16460">MAHVVRVFKTVGSFEGKSVVLGGCHFVDGKFRFEGSERDADNLGKYLQRCWQVVRDDAQSEQETAVVQEPAPEEIPNVAQQLGNERLAAALRQLDPENEDHWTKLGKPTMAAVEQFYGSAAVTRDEVEAAIPGFSRDAARAAKAGAGAEQE</sequence>
<reference evidence="1 2" key="1">
    <citation type="journal article" date="2012" name="Appl. Environ. Microbiol.">
        <title>High Diversity and Novel Species of Pseudomonas aeruginosa Bacteriophages.</title>
        <authorList>
            <person name="Sepulveda-Robles O."/>
            <person name="Kameyama L."/>
            <person name="Guarneros G."/>
        </authorList>
    </citation>
    <scope>NUCLEOTIDE SEQUENCE [LARGE SCALE GENOMIC DNA]</scope>
</reference>
<dbReference type="Proteomes" id="UP000204009">
    <property type="component" value="Segment"/>
</dbReference>
<evidence type="ECO:0000313" key="1">
    <source>
        <dbReference type="EMBL" id="ALH23690.1"/>
    </source>
</evidence>
<evidence type="ECO:0008006" key="3">
    <source>
        <dbReference type="Google" id="ProtNLM"/>
    </source>
</evidence>
<protein>
    <recommendedName>
        <fullName evidence="3">Mu-like prophage FluMu N-terminal domain-containing protein</fullName>
    </recommendedName>
</protein>
<accession>A0A0S0MX35</accession>
<dbReference type="OrthoDB" id="9920at10239"/>
<dbReference type="KEGG" id="vg:26623494"/>
<evidence type="ECO:0000313" key="2">
    <source>
        <dbReference type="Proteomes" id="UP000204009"/>
    </source>
</evidence>
<organismHost>
    <name type="scientific">Pseudomonas aeruginosa</name>
    <dbReference type="NCBI Taxonomy" id="287"/>
</organismHost>